<dbReference type="Pfam" id="PF00126">
    <property type="entry name" value="HTH_1"/>
    <property type="match status" value="1"/>
</dbReference>
<dbReference type="PANTHER" id="PTHR30419:SF8">
    <property type="entry name" value="NITROGEN ASSIMILATION TRANSCRIPTIONAL ACTIVATOR-RELATED"/>
    <property type="match status" value="1"/>
</dbReference>
<evidence type="ECO:0000256" key="3">
    <source>
        <dbReference type="ARBA" id="ARBA00023125"/>
    </source>
</evidence>
<reference evidence="6 7" key="1">
    <citation type="submission" date="2023-08" db="EMBL/GenBank/DDBJ databases">
        <title>Characterization of two Paracoccaceae strains isolated from Phycosphere and proposal of Xinfangfangia lacusdiani sp. nov.</title>
        <authorList>
            <person name="Deng Y."/>
            <person name="Zhang Y.Q."/>
        </authorList>
    </citation>
    <scope>NUCLEOTIDE SEQUENCE [LARGE SCALE GENOMIC DNA]</scope>
    <source>
        <strain evidence="6 7">CPCC 101601</strain>
    </source>
</reference>
<gene>
    <name evidence="6" type="ORF">Q9295_17390</name>
</gene>
<organism evidence="6 7">
    <name type="scientific">Pseudogemmobacter lacusdianii</name>
    <dbReference type="NCBI Taxonomy" id="3069608"/>
    <lineage>
        <taxon>Bacteria</taxon>
        <taxon>Pseudomonadati</taxon>
        <taxon>Pseudomonadota</taxon>
        <taxon>Alphaproteobacteria</taxon>
        <taxon>Rhodobacterales</taxon>
        <taxon>Paracoccaceae</taxon>
        <taxon>Pseudogemmobacter</taxon>
    </lineage>
</organism>
<feature type="domain" description="HTH lysR-type" evidence="5">
    <location>
        <begin position="16"/>
        <end position="73"/>
    </location>
</feature>
<accession>A0ABU0W2A6</accession>
<dbReference type="CDD" id="cd05466">
    <property type="entry name" value="PBP2_LTTR_substrate"/>
    <property type="match status" value="1"/>
</dbReference>
<comment type="similarity">
    <text evidence="1">Belongs to the LysR transcriptional regulatory family.</text>
</comment>
<evidence type="ECO:0000256" key="4">
    <source>
        <dbReference type="ARBA" id="ARBA00023163"/>
    </source>
</evidence>
<dbReference type="InterPro" id="IPR005119">
    <property type="entry name" value="LysR_subst-bd"/>
</dbReference>
<proteinExistence type="inferred from homology"/>
<keyword evidence="3" id="KW-0238">DNA-binding</keyword>
<dbReference type="Pfam" id="PF03466">
    <property type="entry name" value="LysR_substrate"/>
    <property type="match status" value="1"/>
</dbReference>
<dbReference type="PRINTS" id="PR00039">
    <property type="entry name" value="HTHLYSR"/>
</dbReference>
<dbReference type="PROSITE" id="PS50931">
    <property type="entry name" value="HTH_LYSR"/>
    <property type="match status" value="1"/>
</dbReference>
<evidence type="ECO:0000256" key="1">
    <source>
        <dbReference type="ARBA" id="ARBA00009437"/>
    </source>
</evidence>
<keyword evidence="7" id="KW-1185">Reference proteome</keyword>
<evidence type="ECO:0000256" key="2">
    <source>
        <dbReference type="ARBA" id="ARBA00023015"/>
    </source>
</evidence>
<evidence type="ECO:0000259" key="5">
    <source>
        <dbReference type="PROSITE" id="PS50931"/>
    </source>
</evidence>
<dbReference type="Gene3D" id="3.40.190.10">
    <property type="entry name" value="Periplasmic binding protein-like II"/>
    <property type="match status" value="2"/>
</dbReference>
<protein>
    <submittedName>
        <fullName evidence="6">LysR family transcriptional regulator</fullName>
    </submittedName>
</protein>
<keyword evidence="4" id="KW-0804">Transcription</keyword>
<dbReference type="RefSeq" id="WP_306681858.1">
    <property type="nucleotide sequence ID" value="NZ_JAVDBT010000025.1"/>
</dbReference>
<comment type="caution">
    <text evidence="6">The sequence shown here is derived from an EMBL/GenBank/DDBJ whole genome shotgun (WGS) entry which is preliminary data.</text>
</comment>
<dbReference type="EMBL" id="JAVDBT010000025">
    <property type="protein sequence ID" value="MDQ2068148.1"/>
    <property type="molecule type" value="Genomic_DNA"/>
</dbReference>
<evidence type="ECO:0000313" key="6">
    <source>
        <dbReference type="EMBL" id="MDQ2068148.1"/>
    </source>
</evidence>
<name>A0ABU0W2A6_9RHOB</name>
<dbReference type="Gene3D" id="1.10.10.10">
    <property type="entry name" value="Winged helix-like DNA-binding domain superfamily/Winged helix DNA-binding domain"/>
    <property type="match status" value="1"/>
</dbReference>
<evidence type="ECO:0000313" key="7">
    <source>
        <dbReference type="Proteomes" id="UP001239680"/>
    </source>
</evidence>
<dbReference type="PANTHER" id="PTHR30419">
    <property type="entry name" value="HTH-TYPE TRANSCRIPTIONAL REGULATOR YBHD"/>
    <property type="match status" value="1"/>
</dbReference>
<dbReference type="SUPFAM" id="SSF53850">
    <property type="entry name" value="Periplasmic binding protein-like II"/>
    <property type="match status" value="1"/>
</dbReference>
<dbReference type="InterPro" id="IPR036390">
    <property type="entry name" value="WH_DNA-bd_sf"/>
</dbReference>
<sequence length="332" mass="37011">MNSRKRQNGKDEPDINLFRAIEVFMAAAEMQQVTAAASALKMTQSAASQHLKNLETIFGVSLFDRSVRPIALTYAGEMLKRHGYRLLNQIDDLKRDMQHLGASSLPMLQVGLLASLATTLTPGLYNLISREMKVPELILSAGLATDHFAALNDRRLDLAVTSERLHQAPGYSFTPILDEPFFLILPESYTGPVDDINAISRRLSLARFGTTTPVGRRTDQHLQRCRLDLPRAIEADRTAMVMAGVITGECFAILTPTLLIDGVAEGMRLQIHPLPFAPFKRTIQLVNRRDDLGDMPQRIAIESQSILRKAINRHFPKLGPEVIYHEISNPSH</sequence>
<dbReference type="InterPro" id="IPR000847">
    <property type="entry name" value="LysR_HTH_N"/>
</dbReference>
<keyword evidence="2" id="KW-0805">Transcription regulation</keyword>
<dbReference type="InterPro" id="IPR050950">
    <property type="entry name" value="HTH-type_LysR_regulators"/>
</dbReference>
<dbReference type="InterPro" id="IPR036388">
    <property type="entry name" value="WH-like_DNA-bd_sf"/>
</dbReference>
<dbReference type="Proteomes" id="UP001239680">
    <property type="component" value="Unassembled WGS sequence"/>
</dbReference>
<dbReference type="SUPFAM" id="SSF46785">
    <property type="entry name" value="Winged helix' DNA-binding domain"/>
    <property type="match status" value="1"/>
</dbReference>